<organism evidence="2 3">
    <name type="scientific">Meripilus lineatus</name>
    <dbReference type="NCBI Taxonomy" id="2056292"/>
    <lineage>
        <taxon>Eukaryota</taxon>
        <taxon>Fungi</taxon>
        <taxon>Dikarya</taxon>
        <taxon>Basidiomycota</taxon>
        <taxon>Agaricomycotina</taxon>
        <taxon>Agaricomycetes</taxon>
        <taxon>Polyporales</taxon>
        <taxon>Meripilaceae</taxon>
        <taxon>Meripilus</taxon>
    </lineage>
</organism>
<evidence type="ECO:0000259" key="1">
    <source>
        <dbReference type="Pfam" id="PF12770"/>
    </source>
</evidence>
<dbReference type="Pfam" id="PF12770">
    <property type="entry name" value="CHAT"/>
    <property type="match status" value="1"/>
</dbReference>
<reference evidence="2" key="1">
    <citation type="submission" date="2022-07" db="EMBL/GenBank/DDBJ databases">
        <title>Genome Sequence of Physisporinus lineatus.</title>
        <authorList>
            <person name="Buettner E."/>
        </authorList>
    </citation>
    <scope>NUCLEOTIDE SEQUENCE</scope>
    <source>
        <strain evidence="2">VT162</strain>
    </source>
</reference>
<comment type="caution">
    <text evidence="2">The sequence shown here is derived from an EMBL/GenBank/DDBJ whole genome shotgun (WGS) entry which is preliminary data.</text>
</comment>
<dbReference type="AlphaFoldDB" id="A0AAD5YA62"/>
<dbReference type="EMBL" id="JANAWD010000936">
    <property type="protein sequence ID" value="KAJ3474998.1"/>
    <property type="molecule type" value="Genomic_DNA"/>
</dbReference>
<dbReference type="InterPro" id="IPR024983">
    <property type="entry name" value="CHAT_dom"/>
</dbReference>
<feature type="domain" description="CHAT" evidence="1">
    <location>
        <begin position="2"/>
        <end position="251"/>
    </location>
</feature>
<keyword evidence="3" id="KW-1185">Reference proteome</keyword>
<name>A0AAD5YA62_9APHY</name>
<evidence type="ECO:0000313" key="3">
    <source>
        <dbReference type="Proteomes" id="UP001212997"/>
    </source>
</evidence>
<evidence type="ECO:0000313" key="2">
    <source>
        <dbReference type="EMBL" id="KAJ3474998.1"/>
    </source>
</evidence>
<protein>
    <recommendedName>
        <fullName evidence="1">CHAT domain-containing protein</fullName>
    </recommendedName>
</protein>
<proteinExistence type="predicted"/>
<dbReference type="Proteomes" id="UP001212997">
    <property type="component" value="Unassembled WGS sequence"/>
</dbReference>
<accession>A0AAD5YA62</accession>
<sequence>MIPSVKDELKKIVDIVPHDDLITLGNSNGPDFEGKHTTVENVVKGLQRANVLHVACHGVQDRNDPLKSGLVLAGGKMLTVEEIMKLNLPNAHTAILSACHTASNDAAVPDESINLASALLYAGFSSILGTMWPMSDCDGPMIAEEVYTALFNSREKNPPGVHDILMLWVQQNLEDWYQRCRLGQEGTETGLPAEIETFLRTFTFEVSLCDIKDPGRRLYLLSLPEIIDGIARKLRAQGAPVYRWATFVHIGV</sequence>
<gene>
    <name evidence="2" type="ORF">NLI96_g12124</name>
</gene>